<organism evidence="1 2">
    <name type="scientific">Amycolatopsis magusensis</name>
    <dbReference type="NCBI Taxonomy" id="882444"/>
    <lineage>
        <taxon>Bacteria</taxon>
        <taxon>Bacillati</taxon>
        <taxon>Actinomycetota</taxon>
        <taxon>Actinomycetes</taxon>
        <taxon>Pseudonocardiales</taxon>
        <taxon>Pseudonocardiaceae</taxon>
        <taxon>Amycolatopsis</taxon>
    </lineage>
</organism>
<evidence type="ECO:0000313" key="2">
    <source>
        <dbReference type="Proteomes" id="UP000741013"/>
    </source>
</evidence>
<comment type="caution">
    <text evidence="1">The sequence shown here is derived from an EMBL/GenBank/DDBJ whole genome shotgun (WGS) entry which is preliminary data.</text>
</comment>
<gene>
    <name evidence="1" type="ORF">JOM49_004140</name>
</gene>
<sequence length="29" mass="2936">MTMLIDEAVATVAAVGLLLAALCFLTARG</sequence>
<protein>
    <recommendedName>
        <fullName evidence="3">K+-transporting ATPase, KdpF subunit</fullName>
    </recommendedName>
</protein>
<dbReference type="Proteomes" id="UP000741013">
    <property type="component" value="Unassembled WGS sequence"/>
</dbReference>
<accession>A0ABS4PT55</accession>
<evidence type="ECO:0000313" key="1">
    <source>
        <dbReference type="EMBL" id="MBP2182614.1"/>
    </source>
</evidence>
<evidence type="ECO:0008006" key="3">
    <source>
        <dbReference type="Google" id="ProtNLM"/>
    </source>
</evidence>
<dbReference type="EMBL" id="JAGGMS010000001">
    <property type="protein sequence ID" value="MBP2182614.1"/>
    <property type="molecule type" value="Genomic_DNA"/>
</dbReference>
<keyword evidence="2" id="KW-1185">Reference proteome</keyword>
<reference evidence="1 2" key="1">
    <citation type="submission" date="2021-03" db="EMBL/GenBank/DDBJ databases">
        <title>Sequencing the genomes of 1000 actinobacteria strains.</title>
        <authorList>
            <person name="Klenk H.-P."/>
        </authorList>
    </citation>
    <scope>NUCLEOTIDE SEQUENCE [LARGE SCALE GENOMIC DNA]</scope>
    <source>
        <strain evidence="1 2">DSM 45510</strain>
    </source>
</reference>
<proteinExistence type="predicted"/>
<name>A0ABS4PT55_9PSEU</name>